<evidence type="ECO:0008006" key="4">
    <source>
        <dbReference type="Google" id="ProtNLM"/>
    </source>
</evidence>
<evidence type="ECO:0000313" key="2">
    <source>
        <dbReference type="EMBL" id="SFC45025.1"/>
    </source>
</evidence>
<reference evidence="2 3" key="1">
    <citation type="submission" date="2016-10" db="EMBL/GenBank/DDBJ databases">
        <authorList>
            <person name="de Groot N.N."/>
        </authorList>
    </citation>
    <scope>NUCLEOTIDE SEQUENCE [LARGE SCALE GENOMIC DNA]</scope>
    <source>
        <strain evidence="2 3">DSM 29619</strain>
    </source>
</reference>
<dbReference type="EMBL" id="FOLX01000001">
    <property type="protein sequence ID" value="SFC45025.1"/>
    <property type="molecule type" value="Genomic_DNA"/>
</dbReference>
<dbReference type="AlphaFoldDB" id="A0A1I1J9H9"/>
<sequence>MKHETFASTDVATENGDTADLRRCLWLTTMKGATRTATLASLATVCAAMGDGGEVPVERLRQMVESPDADTKAKVGERWLQVASDLRRALRAWDDRPTRWLAQRLRARLPTLADAATAAGLRLGSDELRRAVSALEALAASENGALEDLPATASAIEPFLRTATPETFGVASMKSLENKRTLIRKVVRFVDPLSTGMRETAPATLPSQWQKILASLDHQMKEHEKSAVAILRRLAGFCARQGIAPVEIDDTLIEAFVAMELATHSPTYIEKLRAAFRRWNDTVEDGFEGPHLRLPGAPVHRQQNVAWTAVPPGIRTPVDAYLATAISVRNPGDWGGLVPDEDPEYADLGIAFETPVSDQRAAAPILEPGTHKNWRDAVKRAWHAAESDPRVQSKPMALGDLFCRSIVSALVASVRAARRKREESQGRVFDPKVKGRYEHTLVEALCSVGRALAIDPSRLAEVEELKRQLDPSVIAMKRSADGSFKRVYAERRIGTRHSTMLAKFADTSQLKRWFEAPSVLWSLACAPIRQGRKPRSTHVALARNALIARMGQYVAPVRRTNHARYRHVGDDRHLILPEGDGEGTLIIPAHEGKTLKEIHVRIDRETVRMLKYYIKHFLPIARRRAKASPDNPHLFPGAGGREIENGGYAPGMGYFTRAKLNNSFKKHMKKHCGLDLCLHVMRHLAGKVILDQDPSAMALVKEILGHKRLKTTQSYYAEVSRLIAQRRYIHLLERQSRQVLATVAFKFVDPQTGKEI</sequence>
<dbReference type="STRING" id="517719.SAMN05421762_0944"/>
<dbReference type="Gene3D" id="1.10.443.10">
    <property type="entry name" value="Intergrase catalytic core"/>
    <property type="match status" value="1"/>
</dbReference>
<dbReference type="InterPro" id="IPR011010">
    <property type="entry name" value="DNA_brk_join_enz"/>
</dbReference>
<name>A0A1I1J9H9_9RHOB</name>
<dbReference type="SUPFAM" id="SSF56349">
    <property type="entry name" value="DNA breaking-rejoining enzymes"/>
    <property type="match status" value="1"/>
</dbReference>
<dbReference type="GO" id="GO:0006310">
    <property type="term" value="P:DNA recombination"/>
    <property type="evidence" value="ECO:0007669"/>
    <property type="project" value="UniProtKB-KW"/>
</dbReference>
<dbReference type="GO" id="GO:0003677">
    <property type="term" value="F:DNA binding"/>
    <property type="evidence" value="ECO:0007669"/>
    <property type="project" value="InterPro"/>
</dbReference>
<accession>A0A1I1J9H9</accession>
<gene>
    <name evidence="2" type="ORF">SAMN05421762_0944</name>
</gene>
<keyword evidence="1" id="KW-0233">DNA recombination</keyword>
<protein>
    <recommendedName>
        <fullName evidence="4">Phage integrase family protein</fullName>
    </recommendedName>
</protein>
<evidence type="ECO:0000256" key="1">
    <source>
        <dbReference type="ARBA" id="ARBA00023172"/>
    </source>
</evidence>
<keyword evidence="3" id="KW-1185">Reference proteome</keyword>
<dbReference type="InterPro" id="IPR013762">
    <property type="entry name" value="Integrase-like_cat_sf"/>
</dbReference>
<dbReference type="GO" id="GO:0015074">
    <property type="term" value="P:DNA integration"/>
    <property type="evidence" value="ECO:0007669"/>
    <property type="project" value="InterPro"/>
</dbReference>
<dbReference type="Proteomes" id="UP000231644">
    <property type="component" value="Unassembled WGS sequence"/>
</dbReference>
<proteinExistence type="predicted"/>
<evidence type="ECO:0000313" key="3">
    <source>
        <dbReference type="Proteomes" id="UP000231644"/>
    </source>
</evidence>
<organism evidence="2 3">
    <name type="scientific">Pseudooceanicola nitratireducens</name>
    <dbReference type="NCBI Taxonomy" id="517719"/>
    <lineage>
        <taxon>Bacteria</taxon>
        <taxon>Pseudomonadati</taxon>
        <taxon>Pseudomonadota</taxon>
        <taxon>Alphaproteobacteria</taxon>
        <taxon>Rhodobacterales</taxon>
        <taxon>Paracoccaceae</taxon>
        <taxon>Pseudooceanicola</taxon>
    </lineage>
</organism>